<dbReference type="OrthoDB" id="8477685at2"/>
<feature type="compositionally biased region" description="Basic and acidic residues" evidence="2">
    <location>
        <begin position="754"/>
        <end position="766"/>
    </location>
</feature>
<evidence type="ECO:0000256" key="2">
    <source>
        <dbReference type="SAM" id="MobiDB-lite"/>
    </source>
</evidence>
<accession>A0A1I1N4H6</accession>
<feature type="compositionally biased region" description="Low complexity" evidence="2">
    <location>
        <begin position="652"/>
        <end position="704"/>
    </location>
</feature>
<dbReference type="EMBL" id="FOLG01000011">
    <property type="protein sequence ID" value="SFC92256.1"/>
    <property type="molecule type" value="Genomic_DNA"/>
</dbReference>
<dbReference type="InterPro" id="IPR012683">
    <property type="entry name" value="CHP02302_TM"/>
</dbReference>
<dbReference type="NCBIfam" id="TIGR02302">
    <property type="entry name" value="aProt_lowcomp"/>
    <property type="match status" value="1"/>
</dbReference>
<feature type="coiled-coil region" evidence="1">
    <location>
        <begin position="494"/>
        <end position="610"/>
    </location>
</feature>
<reference evidence="4 5" key="1">
    <citation type="submission" date="2016-10" db="EMBL/GenBank/DDBJ databases">
        <authorList>
            <person name="de Groot N.N."/>
        </authorList>
    </citation>
    <scope>NUCLEOTIDE SEQUENCE [LARGE SCALE GENOMIC DNA]</scope>
    <source>
        <strain evidence="4 5">DSM 19548</strain>
    </source>
</reference>
<sequence>MELDATRTRALRRLIRPLRLTRAGMVAERLTRSFWPVWTIIFAVAGILMLGLHENAPVEIVWIGALIATGALVWFAIAGLRSFHWPSRAEAVARLDATLPGRPLQALEDVQAVGAGDDASAAVWAAHLERMTERAAKARRVPPDLRLARRDPFALRYVALVALVVGLLFGSVWRVASVSGAVAPGTGVDLAGGPAWEGWVEPPAYTGLPSLYLNDIDPGVLKTPVGSRVTLRLYGTVGALSVDESVSGRSADAATPATEPSQDFEIAQGGRLSVEGPGGREWRVEVTTDAPPSIAFEGDMEREANGQMTQAFRATDDFGVIAGRAEITLDEDAIQRRYGLEVEPDPREPITLDLPMTIAGDRREFVETMEADFSKHPWVGLPVNITLTAVDDPGQEGASVPLEIALPGRRFFDPLAAALIEQRRDLLWARANALRVAQILRAVIDRPEEIMRDGGHYLPLRVAILRLEAAVRAPGGLSAETQEEVAEALWTIALTIEEGDLSDALERLRRAQDRLTEAIRNGATDEEIADLMDEFREALQDYMRQLAQQQRQTDEERELSENMQTMTGDQLQQLLDRLQQLMEEGRTEEAMALMEQLRQMMENMQVAQGQQGQQGQSPGDQAMQGLAETLRDQQGLSDEAFRDLQDQFNTNPGEQDGQQPGQQQGQSGNGQPRGAPGTGQQPGQPGEQGEPDARSLAQRQGALRQRLEELRRDLPGAGTEPGDAARDSLGRAEGHMDRAEDALEGNELAEAIDEQSRAMEEMREGMRALGEAMAQQQQQQQGQEGEQFGSADGNRQRDPLGREAGSSGSFGSEENLLQGEDIYRRARDLLDELRRRSSDRERPELELDYLRRLLDRF</sequence>
<keyword evidence="3" id="KW-0472">Membrane</keyword>
<keyword evidence="1" id="KW-0175">Coiled coil</keyword>
<gene>
    <name evidence="4" type="ORF">SAMN04488094_111114</name>
</gene>
<name>A0A1I1N4H6_9RHOB</name>
<evidence type="ECO:0000313" key="4">
    <source>
        <dbReference type="EMBL" id="SFC92256.1"/>
    </source>
</evidence>
<feature type="transmembrane region" description="Helical" evidence="3">
    <location>
        <begin position="154"/>
        <end position="173"/>
    </location>
</feature>
<protein>
    <submittedName>
        <fullName evidence="4">TIGR02302 family protein</fullName>
    </submittedName>
</protein>
<evidence type="ECO:0000256" key="3">
    <source>
        <dbReference type="SAM" id="Phobius"/>
    </source>
</evidence>
<feature type="compositionally biased region" description="Basic and acidic residues" evidence="2">
    <location>
        <begin position="705"/>
        <end position="714"/>
    </location>
</feature>
<feature type="compositionally biased region" description="Low complexity" evidence="2">
    <location>
        <begin position="775"/>
        <end position="787"/>
    </location>
</feature>
<feature type="compositionally biased region" description="Low complexity" evidence="2">
    <location>
        <begin position="802"/>
        <end position="814"/>
    </location>
</feature>
<proteinExistence type="predicted"/>
<feature type="transmembrane region" description="Helical" evidence="3">
    <location>
        <begin position="34"/>
        <end position="53"/>
    </location>
</feature>
<organism evidence="4 5">
    <name type="scientific">Tropicimonas isoalkanivorans</name>
    <dbReference type="NCBI Taxonomy" id="441112"/>
    <lineage>
        <taxon>Bacteria</taxon>
        <taxon>Pseudomonadati</taxon>
        <taxon>Pseudomonadota</taxon>
        <taxon>Alphaproteobacteria</taxon>
        <taxon>Rhodobacterales</taxon>
        <taxon>Roseobacteraceae</taxon>
        <taxon>Tropicimonas</taxon>
    </lineage>
</organism>
<dbReference type="STRING" id="441112.SAMN04488094_111114"/>
<dbReference type="AlphaFoldDB" id="A0A1I1N4H6"/>
<feature type="compositionally biased region" description="Basic and acidic residues" evidence="2">
    <location>
        <begin position="723"/>
        <end position="741"/>
    </location>
</feature>
<evidence type="ECO:0000256" key="1">
    <source>
        <dbReference type="SAM" id="Coils"/>
    </source>
</evidence>
<feature type="region of interest" description="Disordered" evidence="2">
    <location>
        <begin position="646"/>
        <end position="818"/>
    </location>
</feature>
<dbReference type="Proteomes" id="UP000198728">
    <property type="component" value="Unassembled WGS sequence"/>
</dbReference>
<keyword evidence="5" id="KW-1185">Reference proteome</keyword>
<evidence type="ECO:0000313" key="5">
    <source>
        <dbReference type="Proteomes" id="UP000198728"/>
    </source>
</evidence>
<feature type="transmembrane region" description="Helical" evidence="3">
    <location>
        <begin position="59"/>
        <end position="80"/>
    </location>
</feature>
<keyword evidence="3" id="KW-0812">Transmembrane</keyword>
<dbReference type="RefSeq" id="WP_093361850.1">
    <property type="nucleotide sequence ID" value="NZ_FOLG01000011.1"/>
</dbReference>
<keyword evidence="3" id="KW-1133">Transmembrane helix</keyword>
<dbReference type="Pfam" id="PF13779">
    <property type="entry name" value="DUF4175"/>
    <property type="match status" value="1"/>
</dbReference>